<dbReference type="GO" id="GO:0006534">
    <property type="term" value="P:cysteine metabolic process"/>
    <property type="evidence" value="ECO:0007669"/>
    <property type="project" value="InterPro"/>
</dbReference>
<dbReference type="PIRSF" id="PIRSF005572">
    <property type="entry name" value="NifS"/>
    <property type="match status" value="1"/>
</dbReference>
<dbReference type="CDD" id="cd06453">
    <property type="entry name" value="SufS_like"/>
    <property type="match status" value="1"/>
</dbReference>
<dbReference type="InterPro" id="IPR015421">
    <property type="entry name" value="PyrdxlP-dep_Trfase_major"/>
</dbReference>
<dbReference type="Proteomes" id="UP000253034">
    <property type="component" value="Unassembled WGS sequence"/>
</dbReference>
<dbReference type="PANTHER" id="PTHR43586">
    <property type="entry name" value="CYSTEINE DESULFURASE"/>
    <property type="match status" value="1"/>
</dbReference>
<dbReference type="EMBL" id="QPJT01000016">
    <property type="protein sequence ID" value="RCX13862.1"/>
    <property type="molecule type" value="Genomic_DNA"/>
</dbReference>
<comment type="similarity">
    <text evidence="2">Belongs to the class-V pyridoxal-phosphate-dependent aminotransferase family. Csd subfamily.</text>
</comment>
<protein>
    <recommendedName>
        <fullName evidence="3">cysteine desulfurase</fullName>
        <ecNumber evidence="3">2.8.1.7</ecNumber>
    </recommendedName>
</protein>
<dbReference type="Gene3D" id="3.40.640.10">
    <property type="entry name" value="Type I PLP-dependent aspartate aminotransferase-like (Major domain)"/>
    <property type="match status" value="1"/>
</dbReference>
<dbReference type="OrthoDB" id="9804366at2"/>
<dbReference type="SUPFAM" id="SSF53383">
    <property type="entry name" value="PLP-dependent transferases"/>
    <property type="match status" value="1"/>
</dbReference>
<evidence type="ECO:0000256" key="1">
    <source>
        <dbReference type="ARBA" id="ARBA00001933"/>
    </source>
</evidence>
<feature type="domain" description="Aminotransferase class V" evidence="7">
    <location>
        <begin position="2"/>
        <end position="368"/>
    </location>
</feature>
<dbReference type="RefSeq" id="WP_114298493.1">
    <property type="nucleotide sequence ID" value="NZ_QPJT01000016.1"/>
</dbReference>
<evidence type="ECO:0000256" key="6">
    <source>
        <dbReference type="ARBA" id="ARBA00050776"/>
    </source>
</evidence>
<dbReference type="GO" id="GO:0031071">
    <property type="term" value="F:cysteine desulfurase activity"/>
    <property type="evidence" value="ECO:0007669"/>
    <property type="project" value="UniProtKB-EC"/>
</dbReference>
<dbReference type="Gene3D" id="3.90.1150.10">
    <property type="entry name" value="Aspartate Aminotransferase, domain 1"/>
    <property type="match status" value="1"/>
</dbReference>
<dbReference type="InterPro" id="IPR015424">
    <property type="entry name" value="PyrdxlP-dep_Trfase"/>
</dbReference>
<comment type="catalytic activity">
    <reaction evidence="6">
        <text>(sulfur carrier)-H + L-cysteine = (sulfur carrier)-SH + L-alanine</text>
        <dbReference type="Rhea" id="RHEA:43892"/>
        <dbReference type="Rhea" id="RHEA-COMP:14737"/>
        <dbReference type="Rhea" id="RHEA-COMP:14739"/>
        <dbReference type="ChEBI" id="CHEBI:29917"/>
        <dbReference type="ChEBI" id="CHEBI:35235"/>
        <dbReference type="ChEBI" id="CHEBI:57972"/>
        <dbReference type="ChEBI" id="CHEBI:64428"/>
        <dbReference type="EC" id="2.8.1.7"/>
    </reaction>
</comment>
<evidence type="ECO:0000313" key="8">
    <source>
        <dbReference type="EMBL" id="RCX13862.1"/>
    </source>
</evidence>
<evidence type="ECO:0000256" key="3">
    <source>
        <dbReference type="ARBA" id="ARBA00012239"/>
    </source>
</evidence>
<reference evidence="8 9" key="1">
    <citation type="submission" date="2018-07" db="EMBL/GenBank/DDBJ databases">
        <title>Genomic Encyclopedia of Type Strains, Phase IV (KMG-IV): sequencing the most valuable type-strain genomes for metagenomic binning, comparative biology and taxonomic classification.</title>
        <authorList>
            <person name="Goeker M."/>
        </authorList>
    </citation>
    <scope>NUCLEOTIDE SEQUENCE [LARGE SCALE GENOMIC DNA]</scope>
    <source>
        <strain evidence="8 9">DSM 27016</strain>
    </source>
</reference>
<evidence type="ECO:0000256" key="4">
    <source>
        <dbReference type="ARBA" id="ARBA00022679"/>
    </source>
</evidence>
<accession>A0A369AWV1</accession>
<sequence>MIYLDNAATSYPKPEAVYNGVERCMREYCANPGRGGHEMSIASGKAVLYAREIIAAFFNFKNPMLLSFTKNATEALNIAIKGYLGHGDHVITTCMEHNSVIRPLKTLERDAGLEISIIRGDMLGRIDPEDIRKAVKPNTRLIAATLSSNVNGMIMPVREIGKIARETGIAFLLDASQGVGSIDVDAIGMGIDMLAFPGHKGLMGPQGTGGLYVREGLKLKTIMEGGTGSNSESLYQPEIMPDLLESGTVNTPGIVGLGLGIEFIREFGLDKLRSHKHMLTKRFYEGLSENKKAIFYSSPDMEENSGIIAINIKDVDSSEVSHVLDRVYGIATRAGLHCSFLAHNTLGTVKSGIVRFSVSCFNTPEEIDVTVKALNEIILKV</sequence>
<dbReference type="NCBIfam" id="TIGR01977">
    <property type="entry name" value="am_tr_V_EF2568"/>
    <property type="match status" value="1"/>
</dbReference>
<dbReference type="GO" id="GO:0030170">
    <property type="term" value="F:pyridoxal phosphate binding"/>
    <property type="evidence" value="ECO:0007669"/>
    <property type="project" value="InterPro"/>
</dbReference>
<dbReference type="InterPro" id="IPR000192">
    <property type="entry name" value="Aminotrans_V_dom"/>
</dbReference>
<dbReference type="AlphaFoldDB" id="A0A369AWV1"/>
<dbReference type="PANTHER" id="PTHR43586:SF4">
    <property type="entry name" value="ISOPENICILLIN N EPIMERASE"/>
    <property type="match status" value="1"/>
</dbReference>
<dbReference type="EC" id="2.8.1.7" evidence="3"/>
<evidence type="ECO:0000259" key="7">
    <source>
        <dbReference type="Pfam" id="PF00266"/>
    </source>
</evidence>
<dbReference type="InterPro" id="IPR010969">
    <property type="entry name" value="Cys_dSase-rel_unknwn_funct"/>
</dbReference>
<dbReference type="InterPro" id="IPR016454">
    <property type="entry name" value="Cysteine_dSase"/>
</dbReference>
<comment type="cofactor">
    <cofactor evidence="1">
        <name>pyridoxal 5'-phosphate</name>
        <dbReference type="ChEBI" id="CHEBI:597326"/>
    </cofactor>
</comment>
<evidence type="ECO:0000256" key="5">
    <source>
        <dbReference type="ARBA" id="ARBA00022898"/>
    </source>
</evidence>
<dbReference type="Pfam" id="PF00266">
    <property type="entry name" value="Aminotran_5"/>
    <property type="match status" value="1"/>
</dbReference>
<dbReference type="InterPro" id="IPR015422">
    <property type="entry name" value="PyrdxlP-dep_Trfase_small"/>
</dbReference>
<keyword evidence="9" id="KW-1185">Reference proteome</keyword>
<name>A0A369AWV1_9FIRM</name>
<gene>
    <name evidence="8" type="ORF">DFR58_11698</name>
</gene>
<organism evidence="8 9">
    <name type="scientific">Anaerobacterium chartisolvens</name>
    <dbReference type="NCBI Taxonomy" id="1297424"/>
    <lineage>
        <taxon>Bacteria</taxon>
        <taxon>Bacillati</taxon>
        <taxon>Bacillota</taxon>
        <taxon>Clostridia</taxon>
        <taxon>Eubacteriales</taxon>
        <taxon>Oscillospiraceae</taxon>
        <taxon>Anaerobacterium</taxon>
    </lineage>
</organism>
<keyword evidence="5" id="KW-0663">Pyridoxal phosphate</keyword>
<evidence type="ECO:0000256" key="2">
    <source>
        <dbReference type="ARBA" id="ARBA00010447"/>
    </source>
</evidence>
<dbReference type="InterPro" id="IPR010970">
    <property type="entry name" value="Cys_dSase_SufS"/>
</dbReference>
<comment type="caution">
    <text evidence="8">The sequence shown here is derived from an EMBL/GenBank/DDBJ whole genome shotgun (WGS) entry which is preliminary data.</text>
</comment>
<proteinExistence type="inferred from homology"/>
<keyword evidence="4" id="KW-0808">Transferase</keyword>
<evidence type="ECO:0000313" key="9">
    <source>
        <dbReference type="Proteomes" id="UP000253034"/>
    </source>
</evidence>